<organism evidence="1 2">
    <name type="scientific">Paenibacillus allorhizosphaerae</name>
    <dbReference type="NCBI Taxonomy" id="2849866"/>
    <lineage>
        <taxon>Bacteria</taxon>
        <taxon>Bacillati</taxon>
        <taxon>Bacillota</taxon>
        <taxon>Bacilli</taxon>
        <taxon>Bacillales</taxon>
        <taxon>Paenibacillaceae</taxon>
        <taxon>Paenibacillus</taxon>
    </lineage>
</organism>
<protein>
    <submittedName>
        <fullName evidence="1">Uncharacterized protein</fullName>
    </submittedName>
</protein>
<gene>
    <name evidence="1" type="ORF">PAECIP111802_03038</name>
</gene>
<reference evidence="1 2" key="1">
    <citation type="submission" date="2021-06" db="EMBL/GenBank/DDBJ databases">
        <authorList>
            <person name="Criscuolo A."/>
        </authorList>
    </citation>
    <scope>NUCLEOTIDE SEQUENCE [LARGE SCALE GENOMIC DNA]</scope>
    <source>
        <strain evidence="2">CIP 111802</strain>
    </source>
</reference>
<dbReference type="Proteomes" id="UP000730618">
    <property type="component" value="Unassembled WGS sequence"/>
</dbReference>
<dbReference type="EMBL" id="CAJVCE010000007">
    <property type="protein sequence ID" value="CAG7643526.1"/>
    <property type="molecule type" value="Genomic_DNA"/>
</dbReference>
<accession>A0ABM8VI56</accession>
<sequence length="59" mass="7126">MNFNWLAAEYLMKQQQLEIERSAREAWKWKMPKELSNRFLWRRQLTIANTTACCTPSCC</sequence>
<evidence type="ECO:0000313" key="1">
    <source>
        <dbReference type="EMBL" id="CAG7643526.1"/>
    </source>
</evidence>
<keyword evidence="2" id="KW-1185">Reference proteome</keyword>
<name>A0ABM8VI56_9BACL</name>
<proteinExistence type="predicted"/>
<comment type="caution">
    <text evidence="1">The sequence shown here is derived from an EMBL/GenBank/DDBJ whole genome shotgun (WGS) entry which is preliminary data.</text>
</comment>
<evidence type="ECO:0000313" key="2">
    <source>
        <dbReference type="Proteomes" id="UP000730618"/>
    </source>
</evidence>